<protein>
    <recommendedName>
        <fullName evidence="9">Receptor ligand binding region domain-containing protein</fullName>
    </recommendedName>
</protein>
<dbReference type="SUPFAM" id="SSF53822">
    <property type="entry name" value="Periplasmic binding protein-like I"/>
    <property type="match status" value="1"/>
</dbReference>
<evidence type="ECO:0000256" key="5">
    <source>
        <dbReference type="ARBA" id="ARBA00023136"/>
    </source>
</evidence>
<evidence type="ECO:0000256" key="1">
    <source>
        <dbReference type="ARBA" id="ARBA00004370"/>
    </source>
</evidence>
<dbReference type="InterPro" id="IPR028082">
    <property type="entry name" value="Peripla_BP_I"/>
</dbReference>
<dbReference type="Pfam" id="PF01094">
    <property type="entry name" value="ANF_receptor"/>
    <property type="match status" value="1"/>
</dbReference>
<keyword evidence="3" id="KW-1133">Transmembrane helix</keyword>
<dbReference type="EMBL" id="CAJNOU010000527">
    <property type="protein sequence ID" value="CAF1023062.1"/>
    <property type="molecule type" value="Genomic_DNA"/>
</dbReference>
<dbReference type="PANTHER" id="PTHR10519">
    <property type="entry name" value="GABA-B RECEPTOR"/>
    <property type="match status" value="1"/>
</dbReference>
<evidence type="ECO:0000313" key="13">
    <source>
        <dbReference type="Proteomes" id="UP000663889"/>
    </source>
</evidence>
<dbReference type="Proteomes" id="UP000663882">
    <property type="component" value="Unassembled WGS sequence"/>
</dbReference>
<evidence type="ECO:0000256" key="4">
    <source>
        <dbReference type="ARBA" id="ARBA00023040"/>
    </source>
</evidence>
<evidence type="ECO:0000256" key="8">
    <source>
        <dbReference type="ARBA" id="ARBA00023224"/>
    </source>
</evidence>
<feature type="domain" description="Receptor ligand binding region" evidence="9">
    <location>
        <begin position="51"/>
        <end position="396"/>
    </location>
</feature>
<keyword evidence="4" id="KW-0297">G-protein coupled receptor</keyword>
<dbReference type="GO" id="GO:0004965">
    <property type="term" value="F:G protein-coupled GABA receptor activity"/>
    <property type="evidence" value="ECO:0007669"/>
    <property type="project" value="InterPro"/>
</dbReference>
<dbReference type="Gene3D" id="3.40.50.2300">
    <property type="match status" value="2"/>
</dbReference>
<keyword evidence="8" id="KW-0807">Transducer</keyword>
<dbReference type="AlphaFoldDB" id="A0A814IDT9"/>
<evidence type="ECO:0000256" key="2">
    <source>
        <dbReference type="ARBA" id="ARBA00022692"/>
    </source>
</evidence>
<dbReference type="OrthoDB" id="425344at2759"/>
<dbReference type="Proteomes" id="UP000663823">
    <property type="component" value="Unassembled WGS sequence"/>
</dbReference>
<dbReference type="EMBL" id="CAJOAX010002193">
    <property type="protein sequence ID" value="CAF3777452.1"/>
    <property type="molecule type" value="Genomic_DNA"/>
</dbReference>
<reference evidence="11" key="1">
    <citation type="submission" date="2021-02" db="EMBL/GenBank/DDBJ databases">
        <authorList>
            <person name="Nowell W R."/>
        </authorList>
    </citation>
    <scope>NUCLEOTIDE SEQUENCE</scope>
</reference>
<evidence type="ECO:0000256" key="3">
    <source>
        <dbReference type="ARBA" id="ARBA00022989"/>
    </source>
</evidence>
<evidence type="ECO:0000256" key="7">
    <source>
        <dbReference type="ARBA" id="ARBA00023180"/>
    </source>
</evidence>
<comment type="caution">
    <text evidence="11">The sequence shown here is derived from an EMBL/GenBank/DDBJ whole genome shotgun (WGS) entry which is preliminary data.</text>
</comment>
<keyword evidence="6" id="KW-0675">Receptor</keyword>
<keyword evidence="2" id="KW-0812">Transmembrane</keyword>
<sequence length="585" mass="66722">MTPLLYQHIIFSLYIIYHVQAFPSSLTLGFLGPRNLPNSNTQVGGHPALFAFKLAIRNINNRSDLLPRTKLRFVSNDTNSDIGTAIIDAFWQCVYGNVIGIVGEYVSGISQAVQYVSRHYKVPQISYGSTSSEFTEFHSIRYPYFLRTIPNLNLQSVSLAHLIASQGWKNIALIYTTDAQTFHSVQMFLASAQKLNITILVSTSFATGTTNLTTQMKAIKQSQVRIILFIGTIVDQQVLINNSLIEGLTGPGYQWIGIHASMYRALYLNSTGGTVQHYYEWSQGFIGLQNFADVNSNVYKEYAKQWSTAPYDPETPTVDSNSISFIANFAYDACFMFAHALHRMIEVLHLDPIQIENRELYLAILKNVTFLGVSGYVSVDQNGDRVAPFDIVNFQHDQIVKIGSITIDGQVSYLPHVKIIFHDAEKYHGDLSTFAYNHSIFLIIDTHYEESSVAGFKLLDNVKQIYRYDYSSTTNDRIIFNLRNLHFRLKHDLIEHYNKWGIEYSARKNAEKAKEMFLKAKKLYRELLIFAMKFIKELCLYFENDDGILNLLKEDYKRICLVLVGSLSEEVNKQDNFIKSSVETI</sequence>
<dbReference type="PANTHER" id="PTHR10519:SF20">
    <property type="entry name" value="G-PROTEIN COUPLED RECEPTOR 156-RELATED"/>
    <property type="match status" value="1"/>
</dbReference>
<evidence type="ECO:0000313" key="10">
    <source>
        <dbReference type="EMBL" id="CAF0940150.1"/>
    </source>
</evidence>
<evidence type="ECO:0000313" key="11">
    <source>
        <dbReference type="EMBL" id="CAF1023062.1"/>
    </source>
</evidence>
<dbReference type="GO" id="GO:0007214">
    <property type="term" value="P:gamma-aminobutyric acid signaling pathway"/>
    <property type="evidence" value="ECO:0007669"/>
    <property type="project" value="TreeGrafter"/>
</dbReference>
<name>A0A814IDT9_9BILA</name>
<keyword evidence="5" id="KW-0472">Membrane</keyword>
<proteinExistence type="predicted"/>
<gene>
    <name evidence="12" type="ORF">OTI717_LOCUS17000</name>
    <name evidence="10" type="ORF">RFH988_LOCUS11033</name>
    <name evidence="11" type="ORF">SEV965_LOCUS11904</name>
</gene>
<dbReference type="GO" id="GO:0038039">
    <property type="term" value="C:G protein-coupled receptor heterodimeric complex"/>
    <property type="evidence" value="ECO:0007669"/>
    <property type="project" value="TreeGrafter"/>
</dbReference>
<accession>A0A814IDT9</accession>
<evidence type="ECO:0000313" key="12">
    <source>
        <dbReference type="EMBL" id="CAF3777452.1"/>
    </source>
</evidence>
<evidence type="ECO:0000259" key="9">
    <source>
        <dbReference type="Pfam" id="PF01094"/>
    </source>
</evidence>
<evidence type="ECO:0000256" key="6">
    <source>
        <dbReference type="ARBA" id="ARBA00023170"/>
    </source>
</evidence>
<organism evidence="11 13">
    <name type="scientific">Rotaria sordida</name>
    <dbReference type="NCBI Taxonomy" id="392033"/>
    <lineage>
        <taxon>Eukaryota</taxon>
        <taxon>Metazoa</taxon>
        <taxon>Spiralia</taxon>
        <taxon>Gnathifera</taxon>
        <taxon>Rotifera</taxon>
        <taxon>Eurotatoria</taxon>
        <taxon>Bdelloidea</taxon>
        <taxon>Philodinida</taxon>
        <taxon>Philodinidae</taxon>
        <taxon>Rotaria</taxon>
    </lineage>
</organism>
<dbReference type="EMBL" id="CAJNOO010000426">
    <property type="protein sequence ID" value="CAF0940150.1"/>
    <property type="molecule type" value="Genomic_DNA"/>
</dbReference>
<dbReference type="Proteomes" id="UP000663889">
    <property type="component" value="Unassembled WGS sequence"/>
</dbReference>
<dbReference type="InterPro" id="IPR001828">
    <property type="entry name" value="ANF_lig-bd_rcpt"/>
</dbReference>
<keyword evidence="7" id="KW-0325">Glycoprotein</keyword>
<comment type="subcellular location">
    <subcellularLocation>
        <location evidence="1">Membrane</location>
    </subcellularLocation>
</comment>
<dbReference type="InterPro" id="IPR002455">
    <property type="entry name" value="GPCR3_GABA-B"/>
</dbReference>